<evidence type="ECO:0000313" key="10">
    <source>
        <dbReference type="Proteomes" id="UP000198281"/>
    </source>
</evidence>
<feature type="transmembrane region" description="Helical" evidence="7">
    <location>
        <begin position="246"/>
        <end position="267"/>
    </location>
</feature>
<dbReference type="Pfam" id="PF01757">
    <property type="entry name" value="Acyl_transf_3"/>
    <property type="match status" value="1"/>
</dbReference>
<dbReference type="GO" id="GO:0009246">
    <property type="term" value="P:enterobacterial common antigen biosynthetic process"/>
    <property type="evidence" value="ECO:0007669"/>
    <property type="project" value="TreeGrafter"/>
</dbReference>
<dbReference type="GO" id="GO:0005886">
    <property type="term" value="C:plasma membrane"/>
    <property type="evidence" value="ECO:0007669"/>
    <property type="project" value="UniProtKB-SubCell"/>
</dbReference>
<evidence type="ECO:0000259" key="8">
    <source>
        <dbReference type="Pfam" id="PF01757"/>
    </source>
</evidence>
<keyword evidence="3" id="KW-1003">Cell membrane</keyword>
<organism evidence="9 10">
    <name type="scientific">Edaphosphingomonas laterariae</name>
    <dbReference type="NCBI Taxonomy" id="861865"/>
    <lineage>
        <taxon>Bacteria</taxon>
        <taxon>Pseudomonadati</taxon>
        <taxon>Pseudomonadota</taxon>
        <taxon>Alphaproteobacteria</taxon>
        <taxon>Sphingomonadales</taxon>
        <taxon>Rhizorhabdaceae</taxon>
        <taxon>Edaphosphingomonas</taxon>
    </lineage>
</organism>
<dbReference type="AlphaFoldDB" id="A0A239K6K2"/>
<keyword evidence="10" id="KW-1185">Reference proteome</keyword>
<feature type="domain" description="Acyltransferase 3" evidence="8">
    <location>
        <begin position="24"/>
        <end position="321"/>
    </location>
</feature>
<feature type="transmembrane region" description="Helical" evidence="7">
    <location>
        <begin position="217"/>
        <end position="234"/>
    </location>
</feature>
<dbReference type="InterPro" id="IPR002656">
    <property type="entry name" value="Acyl_transf_3_dom"/>
</dbReference>
<dbReference type="PANTHER" id="PTHR40074">
    <property type="entry name" value="O-ACETYLTRANSFERASE WECH"/>
    <property type="match status" value="1"/>
</dbReference>
<keyword evidence="9" id="KW-0012">Acyltransferase</keyword>
<keyword evidence="6 7" id="KW-0472">Membrane</keyword>
<feature type="transmembrane region" description="Helical" evidence="7">
    <location>
        <begin position="57"/>
        <end position="81"/>
    </location>
</feature>
<evidence type="ECO:0000256" key="1">
    <source>
        <dbReference type="ARBA" id="ARBA00004651"/>
    </source>
</evidence>
<proteinExistence type="inferred from homology"/>
<evidence type="ECO:0000256" key="5">
    <source>
        <dbReference type="ARBA" id="ARBA00022989"/>
    </source>
</evidence>
<accession>A0A239K6K2</accession>
<evidence type="ECO:0000256" key="2">
    <source>
        <dbReference type="ARBA" id="ARBA00007400"/>
    </source>
</evidence>
<evidence type="ECO:0000256" key="7">
    <source>
        <dbReference type="SAM" id="Phobius"/>
    </source>
</evidence>
<feature type="transmembrane region" description="Helical" evidence="7">
    <location>
        <begin position="102"/>
        <end position="119"/>
    </location>
</feature>
<name>A0A239K6K2_9SPHN</name>
<protein>
    <submittedName>
        <fullName evidence="9">Surface polysaccharide O-acyltransferase, integral membrane enzyme</fullName>
    </submittedName>
</protein>
<dbReference type="PANTHER" id="PTHR40074:SF2">
    <property type="entry name" value="O-ACETYLTRANSFERASE WECH"/>
    <property type="match status" value="1"/>
</dbReference>
<feature type="transmembrane region" description="Helical" evidence="7">
    <location>
        <begin position="165"/>
        <end position="183"/>
    </location>
</feature>
<evidence type="ECO:0000313" key="9">
    <source>
        <dbReference type="EMBL" id="SNT13253.1"/>
    </source>
</evidence>
<sequence length="349" mass="38144">MPSPDRSIGLALPSPSIAAALPANLDTVRGLACLLLVIYHVVGNSPARGLELPADSAWHYATDSFALIRMPVFTILSGLLYGRLRVDRAHLEPFAVKKLRRLAIPLIVLTILTWSIRSLMGEESVTLGYALTHAYEHFWFLQALLWVFAFIAIADVFARPSTMMLAVLVAATALLSATTQVAAPFSLEQALYLLPFFLFGLLLSQCSIDSLRPERGFAALAIAGAIMIWQQAGLLGLTDKLARDGIPAFICGSAACVALLALSPRITWLETIGRYSYTIYLWHIFFLAGTREALLLIGVREVPLLFFASASMGLIAPILLHHWATRREWSAVLLLGIKPKRLPSGRLSA</sequence>
<evidence type="ECO:0000256" key="3">
    <source>
        <dbReference type="ARBA" id="ARBA00022475"/>
    </source>
</evidence>
<dbReference type="RefSeq" id="WP_089221236.1">
    <property type="nucleotide sequence ID" value="NZ_FZOS01000046.1"/>
</dbReference>
<feature type="transmembrane region" description="Helical" evidence="7">
    <location>
        <begin position="304"/>
        <end position="324"/>
    </location>
</feature>
<evidence type="ECO:0000256" key="4">
    <source>
        <dbReference type="ARBA" id="ARBA00022692"/>
    </source>
</evidence>
<dbReference type="GO" id="GO:0016413">
    <property type="term" value="F:O-acetyltransferase activity"/>
    <property type="evidence" value="ECO:0007669"/>
    <property type="project" value="TreeGrafter"/>
</dbReference>
<comment type="similarity">
    <text evidence="2">Belongs to the acyltransferase 3 family.</text>
</comment>
<evidence type="ECO:0000256" key="6">
    <source>
        <dbReference type="ARBA" id="ARBA00023136"/>
    </source>
</evidence>
<gene>
    <name evidence="9" type="ORF">SAMN06295912_1464</name>
</gene>
<comment type="subcellular location">
    <subcellularLocation>
        <location evidence="1">Cell membrane</location>
        <topology evidence="1">Multi-pass membrane protein</topology>
    </subcellularLocation>
</comment>
<dbReference type="Proteomes" id="UP000198281">
    <property type="component" value="Unassembled WGS sequence"/>
</dbReference>
<keyword evidence="9" id="KW-0808">Transferase</keyword>
<keyword evidence="4 7" id="KW-0812">Transmembrane</keyword>
<reference evidence="10" key="1">
    <citation type="submission" date="2017-06" db="EMBL/GenBank/DDBJ databases">
        <authorList>
            <person name="Varghese N."/>
            <person name="Submissions S."/>
        </authorList>
    </citation>
    <scope>NUCLEOTIDE SEQUENCE [LARGE SCALE GENOMIC DNA]</scope>
    <source>
        <strain evidence="10">LNB2</strain>
    </source>
</reference>
<dbReference type="OrthoDB" id="8678265at2"/>
<keyword evidence="5 7" id="KW-1133">Transmembrane helix</keyword>
<feature type="transmembrane region" description="Helical" evidence="7">
    <location>
        <begin position="139"/>
        <end position="158"/>
    </location>
</feature>
<dbReference type="EMBL" id="FZOS01000046">
    <property type="protein sequence ID" value="SNT13253.1"/>
    <property type="molecule type" value="Genomic_DNA"/>
</dbReference>